<gene>
    <name evidence="1" type="ORF">AZF04_00935</name>
</gene>
<keyword evidence="2" id="KW-1185">Reference proteome</keyword>
<dbReference type="Proteomes" id="UP000075806">
    <property type="component" value="Unassembled WGS sequence"/>
</dbReference>
<proteinExistence type="predicted"/>
<dbReference type="EMBL" id="LTAO01000001">
    <property type="protein sequence ID" value="KYG34928.1"/>
    <property type="molecule type" value="Genomic_DNA"/>
</dbReference>
<organism evidence="1 2">
    <name type="scientific">Alkalihalobacillus trypoxylicola</name>
    <dbReference type="NCBI Taxonomy" id="519424"/>
    <lineage>
        <taxon>Bacteria</taxon>
        <taxon>Bacillati</taxon>
        <taxon>Bacillota</taxon>
        <taxon>Bacilli</taxon>
        <taxon>Bacillales</taxon>
        <taxon>Bacillaceae</taxon>
        <taxon>Alkalihalobacillus</taxon>
    </lineage>
</organism>
<dbReference type="AlphaFoldDB" id="A0A162F6W3"/>
<protein>
    <recommendedName>
        <fullName evidence="3">Initiator Rep protein domain-containing protein</fullName>
    </recommendedName>
</protein>
<evidence type="ECO:0000313" key="1">
    <source>
        <dbReference type="EMBL" id="KYG34928.1"/>
    </source>
</evidence>
<name>A0A162F6W3_9BACI</name>
<dbReference type="RefSeq" id="WP_061947182.1">
    <property type="nucleotide sequence ID" value="NZ_LTAO01000001.1"/>
</dbReference>
<reference evidence="1" key="1">
    <citation type="submission" date="2016-02" db="EMBL/GenBank/DDBJ databases">
        <title>Genome sequence of Bacillus trypoxylicola KCTC 13244(T).</title>
        <authorList>
            <person name="Jeong H."/>
            <person name="Park S.-H."/>
            <person name="Choi S.-K."/>
        </authorList>
    </citation>
    <scope>NUCLEOTIDE SEQUENCE [LARGE SCALE GENOMIC DNA]</scope>
    <source>
        <strain evidence="1">KCTC 13244</strain>
    </source>
</reference>
<sequence>MGRIKRKKIRGYDEIKNYIKSNLAFVQVNNNIFDDIYEKGKITEADLIVFAFLQLINQNKLVLSKMEIAKYLKMSDKQIRTSIIKLGEIKSKTNARYHWIYGELREVDEQEAYLVNKKIHAAYNPVAQKNQKITHYYVDFIPPVKSAKSGEVKYHSYFNVHIDEFDLLHNGILNRKEFITYLFFNRINREKANKSIYITISKLSERLNIKLNQNTHKYVNKLIDLDLISEVRPANYNFKIDNGEEPSSSYTPIHNLALMNTVIERTSKKTAVNLEKTEVDFDDMEDVFKELEADY</sequence>
<accession>A0A162F6W3</accession>
<evidence type="ECO:0000313" key="2">
    <source>
        <dbReference type="Proteomes" id="UP000075806"/>
    </source>
</evidence>
<dbReference type="OrthoDB" id="2941821at2"/>
<comment type="caution">
    <text evidence="1">The sequence shown here is derived from an EMBL/GenBank/DDBJ whole genome shotgun (WGS) entry which is preliminary data.</text>
</comment>
<evidence type="ECO:0008006" key="3">
    <source>
        <dbReference type="Google" id="ProtNLM"/>
    </source>
</evidence>